<evidence type="ECO:0000313" key="1">
    <source>
        <dbReference type="EMBL" id="KAH3794563.1"/>
    </source>
</evidence>
<accession>A0A9D4FBU5</accession>
<proteinExistence type="predicted"/>
<dbReference type="Proteomes" id="UP000828390">
    <property type="component" value="Unassembled WGS sequence"/>
</dbReference>
<reference evidence="1" key="1">
    <citation type="journal article" date="2019" name="bioRxiv">
        <title>The Genome of the Zebra Mussel, Dreissena polymorpha: A Resource for Invasive Species Research.</title>
        <authorList>
            <person name="McCartney M.A."/>
            <person name="Auch B."/>
            <person name="Kono T."/>
            <person name="Mallez S."/>
            <person name="Zhang Y."/>
            <person name="Obille A."/>
            <person name="Becker A."/>
            <person name="Abrahante J.E."/>
            <person name="Garbe J."/>
            <person name="Badalamenti J.P."/>
            <person name="Herman A."/>
            <person name="Mangelson H."/>
            <person name="Liachko I."/>
            <person name="Sullivan S."/>
            <person name="Sone E.D."/>
            <person name="Koren S."/>
            <person name="Silverstein K.A.T."/>
            <person name="Beckman K.B."/>
            <person name="Gohl D.M."/>
        </authorList>
    </citation>
    <scope>NUCLEOTIDE SEQUENCE</scope>
    <source>
        <strain evidence="1">Duluth1</strain>
        <tissue evidence="1">Whole animal</tissue>
    </source>
</reference>
<protein>
    <submittedName>
        <fullName evidence="1">Uncharacterized protein</fullName>
    </submittedName>
</protein>
<comment type="caution">
    <text evidence="1">The sequence shown here is derived from an EMBL/GenBank/DDBJ whole genome shotgun (WGS) entry which is preliminary data.</text>
</comment>
<name>A0A9D4FBU5_DREPO</name>
<keyword evidence="2" id="KW-1185">Reference proteome</keyword>
<dbReference type="EMBL" id="JAIWYP010000007">
    <property type="protein sequence ID" value="KAH3794563.1"/>
    <property type="molecule type" value="Genomic_DNA"/>
</dbReference>
<reference evidence="1" key="2">
    <citation type="submission" date="2020-11" db="EMBL/GenBank/DDBJ databases">
        <authorList>
            <person name="McCartney M.A."/>
            <person name="Auch B."/>
            <person name="Kono T."/>
            <person name="Mallez S."/>
            <person name="Becker A."/>
            <person name="Gohl D.M."/>
            <person name="Silverstein K.A.T."/>
            <person name="Koren S."/>
            <person name="Bechman K.B."/>
            <person name="Herman A."/>
            <person name="Abrahante J.E."/>
            <person name="Garbe J."/>
        </authorList>
    </citation>
    <scope>NUCLEOTIDE SEQUENCE</scope>
    <source>
        <strain evidence="1">Duluth1</strain>
        <tissue evidence="1">Whole animal</tissue>
    </source>
</reference>
<organism evidence="1 2">
    <name type="scientific">Dreissena polymorpha</name>
    <name type="common">Zebra mussel</name>
    <name type="synonym">Mytilus polymorpha</name>
    <dbReference type="NCBI Taxonomy" id="45954"/>
    <lineage>
        <taxon>Eukaryota</taxon>
        <taxon>Metazoa</taxon>
        <taxon>Spiralia</taxon>
        <taxon>Lophotrochozoa</taxon>
        <taxon>Mollusca</taxon>
        <taxon>Bivalvia</taxon>
        <taxon>Autobranchia</taxon>
        <taxon>Heteroconchia</taxon>
        <taxon>Euheterodonta</taxon>
        <taxon>Imparidentia</taxon>
        <taxon>Neoheterodontei</taxon>
        <taxon>Myida</taxon>
        <taxon>Dreissenoidea</taxon>
        <taxon>Dreissenidae</taxon>
        <taxon>Dreissena</taxon>
    </lineage>
</organism>
<dbReference type="AlphaFoldDB" id="A0A9D4FBU5"/>
<evidence type="ECO:0000313" key="2">
    <source>
        <dbReference type="Proteomes" id="UP000828390"/>
    </source>
</evidence>
<sequence length="111" mass="11997">MCVNVLECGRECGRECGPECGRECGVQWIRPKNASTLSAIVTIRLLAEELSGSVLAIRAQSPFPFTWGDITNVPTKSHPVTNSHRRSVELLTGRTERAGWSGSTLAANGIE</sequence>
<gene>
    <name evidence="1" type="ORF">DPMN_148100</name>
</gene>